<feature type="region of interest" description="Disordered" evidence="1">
    <location>
        <begin position="69"/>
        <end position="93"/>
    </location>
</feature>
<feature type="compositionally biased region" description="Basic and acidic residues" evidence="1">
    <location>
        <begin position="69"/>
        <end position="89"/>
    </location>
</feature>
<dbReference type="EMBL" id="JACHMO010000001">
    <property type="protein sequence ID" value="MBB5801283.1"/>
    <property type="molecule type" value="Genomic_DNA"/>
</dbReference>
<evidence type="ECO:0000259" key="2">
    <source>
        <dbReference type="Pfam" id="PF04149"/>
    </source>
</evidence>
<feature type="domain" description="DUF397" evidence="2">
    <location>
        <begin position="176"/>
        <end position="217"/>
    </location>
</feature>
<gene>
    <name evidence="3" type="ORF">F4560_001051</name>
</gene>
<name>A0A7W9LZ32_9PSEU</name>
<protein>
    <recommendedName>
        <fullName evidence="2">DUF397 domain-containing protein</fullName>
    </recommendedName>
</protein>
<keyword evidence="4" id="KW-1185">Reference proteome</keyword>
<dbReference type="InterPro" id="IPR007278">
    <property type="entry name" value="DUF397"/>
</dbReference>
<comment type="caution">
    <text evidence="3">The sequence shown here is derived from an EMBL/GenBank/DDBJ whole genome shotgun (WGS) entry which is preliminary data.</text>
</comment>
<reference evidence="3 4" key="1">
    <citation type="submission" date="2020-08" db="EMBL/GenBank/DDBJ databases">
        <title>Sequencing the genomes of 1000 actinobacteria strains.</title>
        <authorList>
            <person name="Klenk H.-P."/>
        </authorList>
    </citation>
    <scope>NUCLEOTIDE SEQUENCE [LARGE SCALE GENOMIC DNA]</scope>
    <source>
        <strain evidence="3 4">DSM 45486</strain>
    </source>
</reference>
<dbReference type="AlphaFoldDB" id="A0A7W9LZ32"/>
<evidence type="ECO:0000313" key="3">
    <source>
        <dbReference type="EMBL" id="MBB5801283.1"/>
    </source>
</evidence>
<proteinExistence type="predicted"/>
<organism evidence="3 4">
    <name type="scientific">Saccharothrix ecbatanensis</name>
    <dbReference type="NCBI Taxonomy" id="1105145"/>
    <lineage>
        <taxon>Bacteria</taxon>
        <taxon>Bacillati</taxon>
        <taxon>Actinomycetota</taxon>
        <taxon>Actinomycetes</taxon>
        <taxon>Pseudonocardiales</taxon>
        <taxon>Pseudonocardiaceae</taxon>
        <taxon>Saccharothrix</taxon>
    </lineage>
</organism>
<sequence length="226" mass="25249">MAVVVTGSWRARVGRWCRWPVATRRRVVKRCELIRPWRGRGPGGLRSFERIVGCGDYLETVFESHRTECDEDARDERGSRSSVSREDPSHGGAGHFHRCCEYVVGVKAGQSCDLVKASSEYLDYPREIARYREMFDQAQKSALGPAKSIDLMDGWGRTVKASARGCRTMSALRQGSWRKSSRSNGRNGACVEVARTANKTLLRDSKNPSGTRLAFGVDTVVAHRSH</sequence>
<evidence type="ECO:0000313" key="4">
    <source>
        <dbReference type="Proteomes" id="UP000552097"/>
    </source>
</evidence>
<dbReference type="Pfam" id="PF04149">
    <property type="entry name" value="DUF397"/>
    <property type="match status" value="1"/>
</dbReference>
<dbReference type="Proteomes" id="UP000552097">
    <property type="component" value="Unassembled WGS sequence"/>
</dbReference>
<evidence type="ECO:0000256" key="1">
    <source>
        <dbReference type="SAM" id="MobiDB-lite"/>
    </source>
</evidence>
<accession>A0A7W9LZ32</accession>